<dbReference type="EMBL" id="CM031820">
    <property type="protein sequence ID" value="KAG6633514.1"/>
    <property type="molecule type" value="Genomic_DNA"/>
</dbReference>
<feature type="region of interest" description="Disordered" evidence="1">
    <location>
        <begin position="78"/>
        <end position="104"/>
    </location>
</feature>
<name>A0A8T1NWE1_CARIL</name>
<evidence type="ECO:0000313" key="3">
    <source>
        <dbReference type="EMBL" id="KAG6633514.1"/>
    </source>
</evidence>
<evidence type="ECO:0000313" key="5">
    <source>
        <dbReference type="Proteomes" id="UP000811609"/>
    </source>
</evidence>
<gene>
    <name evidence="3" type="ORF">CIPAW_12G053100</name>
    <name evidence="4" type="ORF">I3842_12G051700</name>
</gene>
<dbReference type="Proteomes" id="UP000811246">
    <property type="component" value="Chromosome 12"/>
</dbReference>
<dbReference type="Proteomes" id="UP000811609">
    <property type="component" value="Chromosome 12"/>
</dbReference>
<evidence type="ECO:0000256" key="1">
    <source>
        <dbReference type="SAM" id="MobiDB-lite"/>
    </source>
</evidence>
<organism evidence="3 5">
    <name type="scientific">Carya illinoinensis</name>
    <name type="common">Pecan</name>
    <dbReference type="NCBI Taxonomy" id="32201"/>
    <lineage>
        <taxon>Eukaryota</taxon>
        <taxon>Viridiplantae</taxon>
        <taxon>Streptophyta</taxon>
        <taxon>Embryophyta</taxon>
        <taxon>Tracheophyta</taxon>
        <taxon>Spermatophyta</taxon>
        <taxon>Magnoliopsida</taxon>
        <taxon>eudicotyledons</taxon>
        <taxon>Gunneridae</taxon>
        <taxon>Pentapetalae</taxon>
        <taxon>rosids</taxon>
        <taxon>fabids</taxon>
        <taxon>Fagales</taxon>
        <taxon>Juglandaceae</taxon>
        <taxon>Carya</taxon>
    </lineage>
</organism>
<reference evidence="4" key="2">
    <citation type="submission" date="2021-01" db="EMBL/GenBank/DDBJ databases">
        <authorList>
            <person name="Lovell J.T."/>
            <person name="Bentley N."/>
            <person name="Bhattarai G."/>
            <person name="Jenkins J.W."/>
            <person name="Sreedasyam A."/>
            <person name="Alarcon Y."/>
            <person name="Bock C."/>
            <person name="Boston L."/>
            <person name="Carlson J."/>
            <person name="Cervantes K."/>
            <person name="Clermont K."/>
            <person name="Krom N."/>
            <person name="Kubenka K."/>
            <person name="Mamidi S."/>
            <person name="Mattison C."/>
            <person name="Monteros M."/>
            <person name="Pisani C."/>
            <person name="Plott C."/>
            <person name="Rajasekar S."/>
            <person name="Rhein H.S."/>
            <person name="Rohla C."/>
            <person name="Song M."/>
            <person name="Hilaire R.S."/>
            <person name="Shu S."/>
            <person name="Wells L."/>
            <person name="Wang X."/>
            <person name="Webber J."/>
            <person name="Heerema R.J."/>
            <person name="Klein P."/>
            <person name="Conner P."/>
            <person name="Grauke L."/>
            <person name="Grimwood J."/>
            <person name="Schmutz J."/>
            <person name="Randall J.J."/>
        </authorList>
    </citation>
    <scope>NUCLEOTIDE SEQUENCE</scope>
    <source>
        <tissue evidence="4">Leaf</tissue>
    </source>
</reference>
<keyword evidence="2" id="KW-0732">Signal</keyword>
<keyword evidence="5" id="KW-1185">Reference proteome</keyword>
<proteinExistence type="predicted"/>
<reference evidence="3" key="1">
    <citation type="submission" date="2020-12" db="EMBL/GenBank/DDBJ databases">
        <title>WGS assembly of Carya illinoinensis cv. Pawnee.</title>
        <authorList>
            <person name="Platts A."/>
            <person name="Shu S."/>
            <person name="Wright S."/>
            <person name="Barry K."/>
            <person name="Edger P."/>
            <person name="Pires J.C."/>
            <person name="Schmutz J."/>
        </authorList>
    </citation>
    <scope>NUCLEOTIDE SEQUENCE</scope>
    <source>
        <tissue evidence="3">Leaf</tissue>
    </source>
</reference>
<comment type="caution">
    <text evidence="3">The sequence shown here is derived from an EMBL/GenBank/DDBJ whole genome shotgun (WGS) entry which is preliminary data.</text>
</comment>
<feature type="chain" id="PRO_5035820773" evidence="2">
    <location>
        <begin position="27"/>
        <end position="104"/>
    </location>
</feature>
<dbReference type="OrthoDB" id="1938149at2759"/>
<dbReference type="EMBL" id="CM031836">
    <property type="protein sequence ID" value="KAG6684215.1"/>
    <property type="molecule type" value="Genomic_DNA"/>
</dbReference>
<feature type="signal peptide" evidence="2">
    <location>
        <begin position="1"/>
        <end position="26"/>
    </location>
</feature>
<protein>
    <submittedName>
        <fullName evidence="3">Uncharacterized protein</fullName>
    </submittedName>
</protein>
<sequence length="104" mass="11142">MEHRTIMITFLMAILILHQNWGSIAARPSRPPMMISTSTTIHPPAAIIPRGSLSKPKVVLPRPPSTAHGFTVNPYKMTDADAFRPTNPGPSPGVGNKKGAPPTP</sequence>
<evidence type="ECO:0000256" key="2">
    <source>
        <dbReference type="SAM" id="SignalP"/>
    </source>
</evidence>
<accession>A0A8T1NWE1</accession>
<dbReference type="AlphaFoldDB" id="A0A8T1NWE1"/>
<evidence type="ECO:0000313" key="4">
    <source>
        <dbReference type="EMBL" id="KAG6684215.1"/>
    </source>
</evidence>